<feature type="compositionally biased region" description="Polar residues" evidence="1">
    <location>
        <begin position="186"/>
        <end position="196"/>
    </location>
</feature>
<name>A0A1B7MXB6_9AGAM</name>
<keyword evidence="3" id="KW-1185">Reference proteome</keyword>
<feature type="compositionally biased region" description="Basic residues" evidence="1">
    <location>
        <begin position="151"/>
        <end position="165"/>
    </location>
</feature>
<gene>
    <name evidence="2" type="ORF">K503DRAFT_248348</name>
</gene>
<feature type="region of interest" description="Disordered" evidence="1">
    <location>
        <begin position="1"/>
        <end position="47"/>
    </location>
</feature>
<feature type="compositionally biased region" description="Low complexity" evidence="1">
    <location>
        <begin position="241"/>
        <end position="260"/>
    </location>
</feature>
<feature type="region of interest" description="Disordered" evidence="1">
    <location>
        <begin position="103"/>
        <end position="310"/>
    </location>
</feature>
<feature type="compositionally biased region" description="Low complexity" evidence="1">
    <location>
        <begin position="34"/>
        <end position="47"/>
    </location>
</feature>
<accession>A0A1B7MXB6</accession>
<dbReference type="STRING" id="1314800.A0A1B7MXB6"/>
<reference evidence="2 3" key="1">
    <citation type="submission" date="2016-06" db="EMBL/GenBank/DDBJ databases">
        <title>Comparative genomics of the ectomycorrhizal sister species Rhizopogon vinicolor and Rhizopogon vesiculosus (Basidiomycota: Boletales) reveals a divergence of the mating type B locus.</title>
        <authorList>
            <consortium name="DOE Joint Genome Institute"/>
            <person name="Mujic A.B."/>
            <person name="Kuo A."/>
            <person name="Tritt A."/>
            <person name="Lipzen A."/>
            <person name="Chen C."/>
            <person name="Johnson J."/>
            <person name="Sharma A."/>
            <person name="Barry K."/>
            <person name="Grigoriev I.V."/>
            <person name="Spatafora J.W."/>
        </authorList>
    </citation>
    <scope>NUCLEOTIDE SEQUENCE [LARGE SCALE GENOMIC DNA]</scope>
    <source>
        <strain evidence="2 3">AM-OR11-026</strain>
    </source>
</reference>
<dbReference type="AlphaFoldDB" id="A0A1B7MXB6"/>
<evidence type="ECO:0000313" key="3">
    <source>
        <dbReference type="Proteomes" id="UP000092154"/>
    </source>
</evidence>
<protein>
    <submittedName>
        <fullName evidence="2">Uncharacterized protein</fullName>
    </submittedName>
</protein>
<dbReference type="Proteomes" id="UP000092154">
    <property type="component" value="Unassembled WGS sequence"/>
</dbReference>
<feature type="compositionally biased region" description="Basic residues" evidence="1">
    <location>
        <begin position="110"/>
        <end position="119"/>
    </location>
</feature>
<dbReference type="EMBL" id="KV448366">
    <property type="protein sequence ID" value="OAX37201.1"/>
    <property type="molecule type" value="Genomic_DNA"/>
</dbReference>
<evidence type="ECO:0000256" key="1">
    <source>
        <dbReference type="SAM" id="MobiDB-lite"/>
    </source>
</evidence>
<dbReference type="OrthoDB" id="2676123at2759"/>
<dbReference type="InParanoid" id="A0A1B7MXB6"/>
<organism evidence="2 3">
    <name type="scientific">Rhizopogon vinicolor AM-OR11-026</name>
    <dbReference type="NCBI Taxonomy" id="1314800"/>
    <lineage>
        <taxon>Eukaryota</taxon>
        <taxon>Fungi</taxon>
        <taxon>Dikarya</taxon>
        <taxon>Basidiomycota</taxon>
        <taxon>Agaricomycotina</taxon>
        <taxon>Agaricomycetes</taxon>
        <taxon>Agaricomycetidae</taxon>
        <taxon>Boletales</taxon>
        <taxon>Suillineae</taxon>
        <taxon>Rhizopogonaceae</taxon>
        <taxon>Rhizopogon</taxon>
    </lineage>
</organism>
<evidence type="ECO:0000313" key="2">
    <source>
        <dbReference type="EMBL" id="OAX37201.1"/>
    </source>
</evidence>
<feature type="compositionally biased region" description="Polar residues" evidence="1">
    <location>
        <begin position="11"/>
        <end position="22"/>
    </location>
</feature>
<proteinExistence type="predicted"/>
<sequence length="310" mass="32646">MTSIRWKPQITYRSPSAGTSTLHLEGPPVGSDASSSSQSPSPHSLPLQLSLQGSIYQSSQSKRHKRWMIGPSLPLYHPLGRLALSLPDLDPTAFGLPAPAVIIDDPTRRSSNRTRRPAPKVRDANEPAPSPIPFIDVVPAPEPELKDKPTPRKRRSAGSGNKRRRREVDDGDATYPAKRTRIPRNSAATATAQTSIGGEPSPPSSIDNSALSPGGDQDGPERPERRTARSRGTRARKDSTASEATVTSVSASIVATNVASHKGGGEDALDADASPSNVLQDAEVATDGGANLIKDTSSDGDNKVASNVPG</sequence>